<accession>A0A7S9SWM0</accession>
<keyword evidence="3" id="KW-1185">Reference proteome</keyword>
<proteinExistence type="predicted"/>
<dbReference type="RefSeq" id="YP_010675240.1">
    <property type="nucleotide sequence ID" value="NC_071001.1"/>
</dbReference>
<organism evidence="2 3">
    <name type="scientific">Providencia phage PSTCR7</name>
    <dbReference type="NCBI Taxonomy" id="2783549"/>
    <lineage>
        <taxon>Viruses</taxon>
        <taxon>Duplodnaviria</taxon>
        <taxon>Heunggongvirae</taxon>
        <taxon>Uroviricota</taxon>
        <taxon>Caudoviricetes</taxon>
        <taxon>Craquatrovirus</taxon>
        <taxon>Craquatrovirus PSTCR7</taxon>
    </lineage>
</organism>
<evidence type="ECO:0000313" key="3">
    <source>
        <dbReference type="Proteomes" id="UP000594422"/>
    </source>
</evidence>
<dbReference type="InterPro" id="IPR058008">
    <property type="entry name" value="Gp26_C"/>
</dbReference>
<evidence type="ECO:0000259" key="1">
    <source>
        <dbReference type="Pfam" id="PF25670"/>
    </source>
</evidence>
<dbReference type="Pfam" id="PF25670">
    <property type="entry name" value="Phage_tail_C_2"/>
    <property type="match status" value="1"/>
</dbReference>
<dbReference type="GeneID" id="77951647"/>
<dbReference type="Proteomes" id="UP000594422">
    <property type="component" value="Segment"/>
</dbReference>
<name>A0A7S9SWM0_9CAUD</name>
<evidence type="ECO:0000313" key="2">
    <source>
        <dbReference type="EMBL" id="QPI18537.1"/>
    </source>
</evidence>
<reference evidence="2 3" key="1">
    <citation type="submission" date="2020-10" db="EMBL/GenBank/DDBJ databases">
        <title>Novel bacteriophages targeting Providencia spp. as potential agents for phage therapy.</title>
        <authorList>
            <person name="Rakov C."/>
            <person name="Alkalay-Oren S."/>
            <person name="Coppenhagen-Glazer S."/>
            <person name="Hazan R."/>
        </authorList>
    </citation>
    <scope>NUCLEOTIDE SEQUENCE [LARGE SCALE GENOMIC DNA]</scope>
</reference>
<feature type="domain" description="Phage tail protein C-terminal" evidence="1">
    <location>
        <begin position="508"/>
        <end position="648"/>
    </location>
</feature>
<dbReference type="EMBL" id="MW057861">
    <property type="protein sequence ID" value="QPI18537.1"/>
    <property type="molecule type" value="Genomic_DNA"/>
</dbReference>
<dbReference type="KEGG" id="vg:77951647"/>
<protein>
    <recommendedName>
        <fullName evidence="1">Phage tail protein C-terminal domain-containing protein</fullName>
    </recommendedName>
</protein>
<sequence length="685" mass="75362">MSYKAGTVTTVANNATITGANTQWANSLYNVVKGQIIVITQGTNTDIYTIEEVKSNTSILLSRPAVRSATNATYEILTTLNNSVSDDTIKLGNEIVAMSDFMRIMQAWTTGTGDTITVTWGSQEITIATVAGLQKQIDGKISSTRTWISDKANVHTVLMNSLSGTFASGTDVVNGFESGGEYIWFNHTGRTPAADGVVLFLPVNNSSYGGCLKVKTLVNGAWSGVYTMITDTAVDQAIKGTLTRNSQDPNTYSETRLTTSLPASEQTRLRKMRYGSNSTIFHELVSRAGMQWFSGSEPTNLLYTLQNNGNLLISGKMSADLGFTTPNSLEAFAAILKGPESRRLVLVCDDDKSNYISFHNQGTSNNSSRTAYIGYPIANSSSFEIKNDKVGSTLSLDGNGARLLGVSNAGYLMTVGQFGYGGTKDINLTQALPTESDILEFLKNRNTPSQLWRHSQNTGVSTAYSVNSYSRVGDCWWNISVSYTGAQMTVYAGNNSQVHSATIYTNRNTTKDSNGNLKAASPIVKVFADHIETNDEAEGVTMQKLGVGHYLIKGVVGFNADGAWGINNGFVIPQDHNGKNMVLIDYKVRPDGDIEVFVFHQQNVDMPERFQNKRIKHLDEDGNPVYYENYEPCDVPESRWIDMRVEMPVNSLYNKRMKAIERARFYTELVQYQQEIVKNNTKQLN</sequence>